<keyword evidence="1" id="KW-0472">Membrane</keyword>
<dbReference type="EMBL" id="BARJ01000005">
    <property type="protein sequence ID" value="GEM16619.1"/>
    <property type="molecule type" value="Genomic_DNA"/>
</dbReference>
<feature type="transmembrane region" description="Helical" evidence="1">
    <location>
        <begin position="161"/>
        <end position="182"/>
    </location>
</feature>
<evidence type="ECO:0000313" key="2">
    <source>
        <dbReference type="EMBL" id="GEM16619.1"/>
    </source>
</evidence>
<reference evidence="2 3" key="1">
    <citation type="submission" date="2013-04" db="EMBL/GenBank/DDBJ databases">
        <title>Gluconobacter oxydans NBRC 3293 whole genome sequence.</title>
        <authorList>
            <person name="Matsutani M."/>
            <person name="Yakushi T."/>
            <person name="Matsushita K."/>
        </authorList>
    </citation>
    <scope>NUCLEOTIDE SEQUENCE [LARGE SCALE GENOMIC DNA]</scope>
    <source>
        <strain evidence="2 3">NBRC 3293</strain>
    </source>
</reference>
<feature type="transmembrane region" description="Helical" evidence="1">
    <location>
        <begin position="74"/>
        <end position="92"/>
    </location>
</feature>
<accession>A0A829X4Q5</accession>
<feature type="transmembrane region" description="Helical" evidence="1">
    <location>
        <begin position="98"/>
        <end position="116"/>
    </location>
</feature>
<name>A0A829X4Q5_GLUOY</name>
<comment type="caution">
    <text evidence="2">The sequence shown here is derived from an EMBL/GenBank/DDBJ whole genome shotgun (WGS) entry which is preliminary data.</text>
</comment>
<proteinExistence type="predicted"/>
<organism evidence="2 3">
    <name type="scientific">Gluconobacter oxydans NBRC 3293</name>
    <dbReference type="NCBI Taxonomy" id="1315969"/>
    <lineage>
        <taxon>Bacteria</taxon>
        <taxon>Pseudomonadati</taxon>
        <taxon>Pseudomonadota</taxon>
        <taxon>Alphaproteobacteria</taxon>
        <taxon>Acetobacterales</taxon>
        <taxon>Acetobacteraceae</taxon>
        <taxon>Gluconobacter</taxon>
    </lineage>
</organism>
<keyword evidence="1" id="KW-1133">Transmembrane helix</keyword>
<dbReference type="Proteomes" id="UP000484858">
    <property type="component" value="Unassembled WGS sequence"/>
</dbReference>
<sequence length="194" mass="21810">MARIPDLGVLCRIVMILLSFHNGKTDHHFPHWKVNTVQQDGVRTVDMTGRDDARVQLEALGAFREKLGDELVCPWWNAPVMGGLLALLTFAMSLDPPFIFLLEGLCIALIGIFYALARRRMGYFVNGYRRGRTRKIAIDMMLAVYAMMTLSGAGVRVWHLAWLPWLATLGSFAIGYGAALLWQRAWRADMTAAL</sequence>
<evidence type="ECO:0000313" key="3">
    <source>
        <dbReference type="Proteomes" id="UP000484858"/>
    </source>
</evidence>
<keyword evidence="1" id="KW-0812">Transmembrane</keyword>
<feature type="transmembrane region" description="Helical" evidence="1">
    <location>
        <begin position="136"/>
        <end position="155"/>
    </location>
</feature>
<evidence type="ECO:0000256" key="1">
    <source>
        <dbReference type="SAM" id="Phobius"/>
    </source>
</evidence>
<gene>
    <name evidence="2" type="ORF">NBRC3293_1116</name>
</gene>
<dbReference type="AlphaFoldDB" id="A0A829X4Q5"/>
<protein>
    <submittedName>
        <fullName evidence="2">Uncharacterized protein</fullName>
    </submittedName>
</protein>